<evidence type="ECO:0000313" key="2">
    <source>
        <dbReference type="EMBL" id="AGK05816.1"/>
    </source>
</evidence>
<dbReference type="KEGG" id="mrb:Mrub_1980"/>
<reference evidence="2 4" key="3">
    <citation type="submission" date="2013-04" db="EMBL/GenBank/DDBJ databases">
        <authorList>
            <person name="Chin J."/>
            <person name="Alexander D.H."/>
            <person name="Marks P."/>
            <person name="Korlach J."/>
            <person name="Clum A."/>
            <person name="Copeland A."/>
        </authorList>
    </citation>
    <scope>NUCLEOTIDE SEQUENCE [LARGE SCALE GENOMIC DNA]</scope>
    <source>
        <strain evidence="4">ATCC 35948 / DSM 1279 / VKM B-1258 / 21</strain>
        <strain evidence="2">DSM 1279</strain>
    </source>
</reference>
<dbReference type="OrthoDB" id="26374at2"/>
<dbReference type="RefSeq" id="WP_013014235.1">
    <property type="nucleotide sequence ID" value="NC_013946.1"/>
</dbReference>
<dbReference type="PATRIC" id="fig|504728.9.peg.2604"/>
<sequence>MTATELTERLKRKGVTIYEHPRLVLKGVHFAVWKNGDGYIKTYDLEPTLEATYPSEDTVWRWMKQYLTGLPLRGIGQAGIELILKRMRREDLDA</sequence>
<gene>
    <name evidence="1" type="ordered locus">Mrub_1980</name>
    <name evidence="2" type="ORF">K649_12650</name>
</gene>
<dbReference type="AlphaFoldDB" id="D3PTF3"/>
<proteinExistence type="predicted"/>
<reference evidence="1 3" key="1">
    <citation type="journal article" date="2010" name="Stand. Genomic Sci.">
        <title>Complete genome sequence of Meiothermus ruber type strain (21).</title>
        <authorList>
            <person name="Tindall B.J."/>
            <person name="Sikorski J."/>
            <person name="Lucas S."/>
            <person name="Goltsman E."/>
            <person name="Copeland A."/>
            <person name="Glavina Del Rio T."/>
            <person name="Nolan M."/>
            <person name="Tice H."/>
            <person name="Cheng J.F."/>
            <person name="Han C."/>
            <person name="Pitluck S."/>
            <person name="Liolios K."/>
            <person name="Ivanova N."/>
            <person name="Mavromatis K."/>
            <person name="Ovchinnikova G."/>
            <person name="Pati A."/>
            <person name="Fahnrich R."/>
            <person name="Goodwin L."/>
            <person name="Chen A."/>
            <person name="Palaniappan K."/>
            <person name="Land M."/>
            <person name="Hauser L."/>
            <person name="Chang Y.J."/>
            <person name="Jeffries C.D."/>
            <person name="Rohde M."/>
            <person name="Goker M."/>
            <person name="Woyke T."/>
            <person name="Bristow J."/>
            <person name="Eisen J.A."/>
            <person name="Markowitz V."/>
            <person name="Hugenholtz P."/>
            <person name="Kyrpides N.C."/>
            <person name="Klenk H.P."/>
            <person name="Lapidus A."/>
        </authorList>
    </citation>
    <scope>NUCLEOTIDE SEQUENCE [LARGE SCALE GENOMIC DNA]</scope>
    <source>
        <strain evidence="3">ATCC 35948 / DSM 1279 / VKM B-1258 / 21</strain>
        <strain evidence="1">DSM 1279</strain>
    </source>
</reference>
<dbReference type="STRING" id="504728.K649_12650"/>
<dbReference type="KEGG" id="mre:K649_12650"/>
<dbReference type="Proteomes" id="UP000006655">
    <property type="component" value="Chromosome"/>
</dbReference>
<evidence type="ECO:0000313" key="4">
    <source>
        <dbReference type="Proteomes" id="UP000013026"/>
    </source>
</evidence>
<dbReference type="EMBL" id="CP001743">
    <property type="protein sequence ID" value="ADD28736.1"/>
    <property type="molecule type" value="Genomic_DNA"/>
</dbReference>
<accession>D3PTF3</accession>
<dbReference type="Proteomes" id="UP000013026">
    <property type="component" value="Chromosome"/>
</dbReference>
<dbReference type="EMBL" id="CP005385">
    <property type="protein sequence ID" value="AGK05816.1"/>
    <property type="molecule type" value="Genomic_DNA"/>
</dbReference>
<evidence type="ECO:0000313" key="1">
    <source>
        <dbReference type="EMBL" id="ADD28736.1"/>
    </source>
</evidence>
<organism evidence="2 4">
    <name type="scientific">Meiothermus ruber (strain ATCC 35948 / DSM 1279 / VKM B-1258 / 21)</name>
    <name type="common">Thermus ruber</name>
    <dbReference type="NCBI Taxonomy" id="504728"/>
    <lineage>
        <taxon>Bacteria</taxon>
        <taxon>Thermotogati</taxon>
        <taxon>Deinococcota</taxon>
        <taxon>Deinococci</taxon>
        <taxon>Thermales</taxon>
        <taxon>Thermaceae</taxon>
        <taxon>Meiothermus</taxon>
    </lineage>
</organism>
<name>D3PTF3_MEIRD</name>
<reference evidence="2" key="2">
    <citation type="submission" date="2013-04" db="EMBL/GenBank/DDBJ databases">
        <title>Non-Hybrid, Finished Microbial Genome Assemblies from Long-Read SMRT Sequencing Data.</title>
        <authorList>
            <person name="Klammer A."/>
            <person name="Drake J."/>
            <person name="Heiner C."/>
            <person name="Clum A."/>
            <person name="Copeland A."/>
            <person name="Huddleston J."/>
            <person name="Eichler E."/>
            <person name="Turner S.W."/>
        </authorList>
    </citation>
    <scope>NUCLEOTIDE SEQUENCE</scope>
    <source>
        <strain evidence="2">DSM 1279</strain>
    </source>
</reference>
<protein>
    <submittedName>
        <fullName evidence="2">Uncharacterized protein</fullName>
    </submittedName>
</protein>
<keyword evidence="3" id="KW-1185">Reference proteome</keyword>
<evidence type="ECO:0000313" key="3">
    <source>
        <dbReference type="Proteomes" id="UP000006655"/>
    </source>
</evidence>